<evidence type="ECO:0000256" key="10">
    <source>
        <dbReference type="PIRNR" id="PIRNR015601"/>
    </source>
</evidence>
<dbReference type="Pfam" id="PF04452">
    <property type="entry name" value="Methyltrans_RNA"/>
    <property type="match status" value="1"/>
</dbReference>
<dbReference type="InterPro" id="IPR046886">
    <property type="entry name" value="RsmE_MTase_dom"/>
</dbReference>
<dbReference type="AlphaFoldDB" id="A0A9Q7AAE9"/>
<dbReference type="NCBIfam" id="TIGR00046">
    <property type="entry name" value="RsmE family RNA methyltransferase"/>
    <property type="match status" value="1"/>
</dbReference>
<dbReference type="CDD" id="cd18084">
    <property type="entry name" value="RsmE-like"/>
    <property type="match status" value="1"/>
</dbReference>
<accession>A0A9Q7AAE9</accession>
<dbReference type="InterPro" id="IPR006700">
    <property type="entry name" value="RsmE"/>
</dbReference>
<keyword evidence="5 10" id="KW-0489">Methyltransferase</keyword>
<feature type="domain" description="Ribosomal RNA small subunit methyltransferase E methyltransferase" evidence="11">
    <location>
        <begin position="76"/>
        <end position="232"/>
    </location>
</feature>
<comment type="similarity">
    <text evidence="2 10">Belongs to the RNA methyltransferase RsmE family.</text>
</comment>
<evidence type="ECO:0000256" key="2">
    <source>
        <dbReference type="ARBA" id="ARBA00005528"/>
    </source>
</evidence>
<keyword evidence="7 10" id="KW-0949">S-adenosyl-L-methionine</keyword>
<dbReference type="GO" id="GO:0005737">
    <property type="term" value="C:cytoplasm"/>
    <property type="evidence" value="ECO:0007669"/>
    <property type="project" value="UniProtKB-SubCell"/>
</dbReference>
<dbReference type="EMBL" id="CP072943">
    <property type="protein sequence ID" value="QTX33166.1"/>
    <property type="molecule type" value="Genomic_DNA"/>
</dbReference>
<comment type="subcellular location">
    <subcellularLocation>
        <location evidence="1 10">Cytoplasm</location>
    </subcellularLocation>
</comment>
<dbReference type="GO" id="GO:0070042">
    <property type="term" value="F:rRNA (uridine-N3-)-methyltransferase activity"/>
    <property type="evidence" value="ECO:0007669"/>
    <property type="project" value="TreeGrafter"/>
</dbReference>
<sequence>MSWPRFRLEGCPLLEEGLWLLSEEEAHHLMTVRHSREGSFVEGLLPGRIVLTRLERRGEKWAVRFVEELSASDEGPEIVLLAGLLKGDSFDLLLRQVTEIGVSRIVPLCCDHSVVRLDDGKAEKKLARWRKIVQEESKQCRSSTIPLLDRPCSVEQALTLDLPSSRFVAAIDASAPPLASLDVPSSLVLAVGPEGDWSAGEESCLRGASFLPVYLGHRILRAFTAAAVVSSWAVQGWLGGRRVLS</sequence>
<dbReference type="Gene3D" id="3.40.1280.10">
    <property type="match status" value="1"/>
</dbReference>
<dbReference type="PIRSF" id="PIRSF015601">
    <property type="entry name" value="MTase_slr0722"/>
    <property type="match status" value="1"/>
</dbReference>
<dbReference type="KEGG" id="aram:KAR29_04515"/>
<organism evidence="12 13">
    <name type="scientific">Aminithiophilus ramosus</name>
    <dbReference type="NCBI Taxonomy" id="3029084"/>
    <lineage>
        <taxon>Bacteria</taxon>
        <taxon>Thermotogati</taxon>
        <taxon>Synergistota</taxon>
        <taxon>Synergistia</taxon>
        <taxon>Synergistales</taxon>
        <taxon>Aminithiophilaceae</taxon>
        <taxon>Aminithiophilus</taxon>
    </lineage>
</organism>
<dbReference type="PANTHER" id="PTHR30027">
    <property type="entry name" value="RIBOSOMAL RNA SMALL SUBUNIT METHYLTRANSFERASE E"/>
    <property type="match status" value="1"/>
</dbReference>
<name>A0A9Q7AAE9_9BACT</name>
<reference evidence="13" key="1">
    <citation type="submission" date="2021-04" db="EMBL/GenBank/DDBJ databases">
        <title>A novel Synergistetes isolate from a pyrite-forming mixed culture.</title>
        <authorList>
            <person name="Bunk B."/>
            <person name="Sproer C."/>
            <person name="Spring S."/>
            <person name="Pester M."/>
        </authorList>
    </citation>
    <scope>NUCLEOTIDE SEQUENCE [LARGE SCALE GENOMIC DNA]</scope>
    <source>
        <strain evidence="13">J.5.4.2-T.3.5.2</strain>
    </source>
</reference>
<comment type="catalytic activity">
    <reaction evidence="9 10">
        <text>uridine(1498) in 16S rRNA + S-adenosyl-L-methionine = N(3)-methyluridine(1498) in 16S rRNA + S-adenosyl-L-homocysteine + H(+)</text>
        <dbReference type="Rhea" id="RHEA:42920"/>
        <dbReference type="Rhea" id="RHEA-COMP:10283"/>
        <dbReference type="Rhea" id="RHEA-COMP:10284"/>
        <dbReference type="ChEBI" id="CHEBI:15378"/>
        <dbReference type="ChEBI" id="CHEBI:57856"/>
        <dbReference type="ChEBI" id="CHEBI:59789"/>
        <dbReference type="ChEBI" id="CHEBI:65315"/>
        <dbReference type="ChEBI" id="CHEBI:74502"/>
        <dbReference type="EC" id="2.1.1.193"/>
    </reaction>
</comment>
<evidence type="ECO:0000256" key="5">
    <source>
        <dbReference type="ARBA" id="ARBA00022603"/>
    </source>
</evidence>
<dbReference type="SUPFAM" id="SSF75217">
    <property type="entry name" value="alpha/beta knot"/>
    <property type="match status" value="1"/>
</dbReference>
<dbReference type="RefSeq" id="WP_274374443.1">
    <property type="nucleotide sequence ID" value="NZ_CP072943.1"/>
</dbReference>
<evidence type="ECO:0000313" key="12">
    <source>
        <dbReference type="EMBL" id="QTX33166.1"/>
    </source>
</evidence>
<dbReference type="GO" id="GO:0070475">
    <property type="term" value="P:rRNA base methylation"/>
    <property type="evidence" value="ECO:0007669"/>
    <property type="project" value="TreeGrafter"/>
</dbReference>
<dbReference type="InterPro" id="IPR029028">
    <property type="entry name" value="Alpha/beta_knot_MTases"/>
</dbReference>
<dbReference type="EC" id="2.1.1.193" evidence="10"/>
<dbReference type="Proteomes" id="UP000671879">
    <property type="component" value="Chromosome"/>
</dbReference>
<keyword evidence="4 10" id="KW-0698">rRNA processing</keyword>
<protein>
    <recommendedName>
        <fullName evidence="10">Ribosomal RNA small subunit methyltransferase E</fullName>
        <ecNumber evidence="10">2.1.1.193</ecNumber>
    </recommendedName>
</protein>
<evidence type="ECO:0000313" key="13">
    <source>
        <dbReference type="Proteomes" id="UP000671879"/>
    </source>
</evidence>
<evidence type="ECO:0000256" key="9">
    <source>
        <dbReference type="ARBA" id="ARBA00047944"/>
    </source>
</evidence>
<evidence type="ECO:0000256" key="1">
    <source>
        <dbReference type="ARBA" id="ARBA00004496"/>
    </source>
</evidence>
<evidence type="ECO:0000256" key="8">
    <source>
        <dbReference type="ARBA" id="ARBA00025699"/>
    </source>
</evidence>
<gene>
    <name evidence="12" type="ORF">KAR29_04515</name>
</gene>
<keyword evidence="13" id="KW-1185">Reference proteome</keyword>
<evidence type="ECO:0000256" key="4">
    <source>
        <dbReference type="ARBA" id="ARBA00022552"/>
    </source>
</evidence>
<dbReference type="PANTHER" id="PTHR30027:SF3">
    <property type="entry name" value="16S RRNA (URACIL(1498)-N(3))-METHYLTRANSFERASE"/>
    <property type="match status" value="1"/>
</dbReference>
<evidence type="ECO:0000259" key="11">
    <source>
        <dbReference type="Pfam" id="PF04452"/>
    </source>
</evidence>
<evidence type="ECO:0000256" key="3">
    <source>
        <dbReference type="ARBA" id="ARBA00022490"/>
    </source>
</evidence>
<evidence type="ECO:0000256" key="6">
    <source>
        <dbReference type="ARBA" id="ARBA00022679"/>
    </source>
</evidence>
<keyword evidence="6 10" id="KW-0808">Transferase</keyword>
<comment type="function">
    <text evidence="8 10">Specifically methylates the N3 position of the uracil ring of uridine 1498 (m3U1498) in 16S rRNA. Acts on the fully assembled 30S ribosomal subunit.</text>
</comment>
<evidence type="ECO:0000256" key="7">
    <source>
        <dbReference type="ARBA" id="ARBA00022691"/>
    </source>
</evidence>
<proteinExistence type="inferred from homology"/>
<dbReference type="InterPro" id="IPR029026">
    <property type="entry name" value="tRNA_m1G_MTases_N"/>
</dbReference>
<keyword evidence="3 10" id="KW-0963">Cytoplasm</keyword>